<name>A0A0M9AAH1_9HYME</name>
<protein>
    <recommendedName>
        <fullName evidence="1">Complex 1 LYR protein domain-containing protein</fullName>
    </recommendedName>
</protein>
<dbReference type="OrthoDB" id="277888at2759"/>
<organism evidence="2 3">
    <name type="scientific">Melipona quadrifasciata</name>
    <dbReference type="NCBI Taxonomy" id="166423"/>
    <lineage>
        <taxon>Eukaryota</taxon>
        <taxon>Metazoa</taxon>
        <taxon>Ecdysozoa</taxon>
        <taxon>Arthropoda</taxon>
        <taxon>Hexapoda</taxon>
        <taxon>Insecta</taxon>
        <taxon>Pterygota</taxon>
        <taxon>Neoptera</taxon>
        <taxon>Endopterygota</taxon>
        <taxon>Hymenoptera</taxon>
        <taxon>Apocrita</taxon>
        <taxon>Aculeata</taxon>
        <taxon>Apoidea</taxon>
        <taxon>Anthophila</taxon>
        <taxon>Apidae</taxon>
        <taxon>Melipona</taxon>
    </lineage>
</organism>
<feature type="domain" description="Complex 1 LYR protein" evidence="1">
    <location>
        <begin position="3"/>
        <end position="52"/>
    </location>
</feature>
<sequence>MRQAILKLYKDLLRYGEKLKYTDKEYFRYRIRKNFEQNKHLSDQTEINFQFQVNKHKYNAFYVNFLLQIFLNKME</sequence>
<evidence type="ECO:0000313" key="3">
    <source>
        <dbReference type="Proteomes" id="UP000053105"/>
    </source>
</evidence>
<proteinExistence type="predicted"/>
<dbReference type="Pfam" id="PF05347">
    <property type="entry name" value="Complex1_LYR"/>
    <property type="match status" value="1"/>
</dbReference>
<gene>
    <name evidence="2" type="ORF">WN51_09085</name>
</gene>
<dbReference type="AlphaFoldDB" id="A0A0M9AAH1"/>
<evidence type="ECO:0000259" key="1">
    <source>
        <dbReference type="Pfam" id="PF05347"/>
    </source>
</evidence>
<dbReference type="Proteomes" id="UP000053105">
    <property type="component" value="Unassembled WGS sequence"/>
</dbReference>
<reference evidence="2 3" key="1">
    <citation type="submission" date="2015-07" db="EMBL/GenBank/DDBJ databases">
        <title>The genome of Melipona quadrifasciata.</title>
        <authorList>
            <person name="Pan H."/>
            <person name="Kapheim K."/>
        </authorList>
    </citation>
    <scope>NUCLEOTIDE SEQUENCE [LARGE SCALE GENOMIC DNA]</scope>
    <source>
        <strain evidence="2">0111107301</strain>
        <tissue evidence="2">Whole body</tissue>
    </source>
</reference>
<keyword evidence="3" id="KW-1185">Reference proteome</keyword>
<dbReference type="InterPro" id="IPR008011">
    <property type="entry name" value="Complex1_LYR_dom"/>
</dbReference>
<dbReference type="EMBL" id="KQ435713">
    <property type="protein sequence ID" value="KOX79283.1"/>
    <property type="molecule type" value="Genomic_DNA"/>
</dbReference>
<accession>A0A0M9AAH1</accession>
<evidence type="ECO:0000313" key="2">
    <source>
        <dbReference type="EMBL" id="KOX79283.1"/>
    </source>
</evidence>